<evidence type="ECO:0000313" key="1">
    <source>
        <dbReference type="EMBL" id="SHO42574.1"/>
    </source>
</evidence>
<dbReference type="AlphaFoldDB" id="A0A1M7XVG2"/>
<accession>A0A1M7XVG2</accession>
<dbReference type="EMBL" id="FRFE01000001">
    <property type="protein sequence ID" value="SHO42574.1"/>
    <property type="molecule type" value="Genomic_DNA"/>
</dbReference>
<proteinExistence type="predicted"/>
<keyword evidence="2" id="KW-1185">Reference proteome</keyword>
<reference evidence="1 2" key="1">
    <citation type="submission" date="2016-12" db="EMBL/GenBank/DDBJ databases">
        <authorList>
            <person name="Song W.-J."/>
            <person name="Kurnit D.M."/>
        </authorList>
    </citation>
    <scope>NUCLEOTIDE SEQUENCE [LARGE SCALE GENOMIC DNA]</scope>
    <source>
        <strain evidence="1 2">DSM 18488</strain>
    </source>
</reference>
<protein>
    <submittedName>
        <fullName evidence="1">Uncharacterized protein</fullName>
    </submittedName>
</protein>
<name>A0A1M7XVG2_9BACT</name>
<organism evidence="1 2">
    <name type="scientific">Desulfopila aestuarii DSM 18488</name>
    <dbReference type="NCBI Taxonomy" id="1121416"/>
    <lineage>
        <taxon>Bacteria</taxon>
        <taxon>Pseudomonadati</taxon>
        <taxon>Thermodesulfobacteriota</taxon>
        <taxon>Desulfobulbia</taxon>
        <taxon>Desulfobulbales</taxon>
        <taxon>Desulfocapsaceae</taxon>
        <taxon>Desulfopila</taxon>
    </lineage>
</organism>
<sequence>MNRTILYFDDMPNSYWKRNLMGCNTLLLCVQIKDTIIHRTPQKDRIFFAEKKSLRACFPFPFLAISFYPDILIRPLNTL</sequence>
<gene>
    <name evidence="1" type="ORF">SAMN02745220_00029</name>
</gene>
<dbReference type="Proteomes" id="UP000184603">
    <property type="component" value="Unassembled WGS sequence"/>
</dbReference>
<dbReference type="STRING" id="1121416.SAMN02745220_00029"/>
<evidence type="ECO:0000313" key="2">
    <source>
        <dbReference type="Proteomes" id="UP000184603"/>
    </source>
</evidence>